<evidence type="ECO:0000313" key="3">
    <source>
        <dbReference type="Proteomes" id="UP000239724"/>
    </source>
</evidence>
<dbReference type="Proteomes" id="UP000239724">
    <property type="component" value="Unassembled WGS sequence"/>
</dbReference>
<proteinExistence type="predicted"/>
<organism evidence="2 3">
    <name type="scientific">Rhodopila globiformis</name>
    <name type="common">Rhodopseudomonas globiformis</name>
    <dbReference type="NCBI Taxonomy" id="1071"/>
    <lineage>
        <taxon>Bacteria</taxon>
        <taxon>Pseudomonadati</taxon>
        <taxon>Pseudomonadota</taxon>
        <taxon>Alphaproteobacteria</taxon>
        <taxon>Acetobacterales</taxon>
        <taxon>Acetobacteraceae</taxon>
        <taxon>Rhodopila</taxon>
    </lineage>
</organism>
<feature type="transmembrane region" description="Helical" evidence="1">
    <location>
        <begin position="36"/>
        <end position="53"/>
    </location>
</feature>
<dbReference type="EMBL" id="NHRY01000248">
    <property type="protein sequence ID" value="PPQ28119.1"/>
    <property type="molecule type" value="Genomic_DNA"/>
</dbReference>
<feature type="transmembrane region" description="Helical" evidence="1">
    <location>
        <begin position="12"/>
        <end position="30"/>
    </location>
</feature>
<dbReference type="OrthoDB" id="7282650at2"/>
<evidence type="ECO:0000313" key="2">
    <source>
        <dbReference type="EMBL" id="PPQ28119.1"/>
    </source>
</evidence>
<gene>
    <name evidence="2" type="ORF">CCS01_25080</name>
</gene>
<reference evidence="2 3" key="1">
    <citation type="journal article" date="2018" name="Arch. Microbiol.">
        <title>New insights into the metabolic potential of the phototrophic purple bacterium Rhodopila globiformis DSM 161(T) from its draft genome sequence and evidence for a vanadium-dependent nitrogenase.</title>
        <authorList>
            <person name="Imhoff J.F."/>
            <person name="Rahn T."/>
            <person name="Kunzel S."/>
            <person name="Neulinger S.C."/>
        </authorList>
    </citation>
    <scope>NUCLEOTIDE SEQUENCE [LARGE SCALE GENOMIC DNA]</scope>
    <source>
        <strain evidence="2 3">DSM 161</strain>
    </source>
</reference>
<keyword evidence="1" id="KW-1133">Transmembrane helix</keyword>
<name>A0A2S6N0J6_RHOGL</name>
<comment type="caution">
    <text evidence="2">The sequence shown here is derived from an EMBL/GenBank/DDBJ whole genome shotgun (WGS) entry which is preliminary data.</text>
</comment>
<protein>
    <submittedName>
        <fullName evidence="2">Uncharacterized protein</fullName>
    </submittedName>
</protein>
<feature type="transmembrane region" description="Helical" evidence="1">
    <location>
        <begin position="101"/>
        <end position="124"/>
    </location>
</feature>
<evidence type="ECO:0000256" key="1">
    <source>
        <dbReference type="SAM" id="Phobius"/>
    </source>
</evidence>
<dbReference type="AlphaFoldDB" id="A0A2S6N0J6"/>
<keyword evidence="1" id="KW-0472">Membrane</keyword>
<accession>A0A2S6N0J6</accession>
<keyword evidence="1" id="KW-0812">Transmembrane</keyword>
<sequence length="156" mass="16617">MSAGGGGTRLGRLAGGLVVLLLGLIGGGLIALAPDIAVPAGILLAPGLVAFMLDPTPGHALARAMLLFQAAAALRPLDQAWFRCEGLHACMGTLAQPRQVLLVWIMAALAWLLTQILPIGLKLLSDYRVRVRRATLEARRDRLIAEWGLDETPRRS</sequence>
<keyword evidence="3" id="KW-1185">Reference proteome</keyword>
<dbReference type="RefSeq" id="WP_104521559.1">
    <property type="nucleotide sequence ID" value="NZ_NHRY01000248.1"/>
</dbReference>